<dbReference type="InterPro" id="IPR002933">
    <property type="entry name" value="Peptidase_M20"/>
</dbReference>
<dbReference type="InterPro" id="IPR017144">
    <property type="entry name" value="Xaa-Arg_dipeptidase"/>
</dbReference>
<dbReference type="NCBIfam" id="TIGR01891">
    <property type="entry name" value="amidohydrolases"/>
    <property type="match status" value="1"/>
</dbReference>
<dbReference type="EMBL" id="JAGZCZ010000010">
    <property type="protein sequence ID" value="MBS5520264.1"/>
    <property type="molecule type" value="Genomic_DNA"/>
</dbReference>
<dbReference type="Pfam" id="PF07687">
    <property type="entry name" value="M20_dimer"/>
    <property type="match status" value="1"/>
</dbReference>
<evidence type="ECO:0000256" key="1">
    <source>
        <dbReference type="PIRNR" id="PIRNR037226"/>
    </source>
</evidence>
<protein>
    <recommendedName>
        <fullName evidence="1">Peptidase M20 domain-containing protein 2</fullName>
    </recommendedName>
</protein>
<dbReference type="InterPro" id="IPR052030">
    <property type="entry name" value="Peptidase_M20/M20A_hydrolases"/>
</dbReference>
<comment type="similarity">
    <text evidence="1">Belongs to the peptidase M20A family.</text>
</comment>
<dbReference type="PANTHER" id="PTHR30575">
    <property type="entry name" value="PEPTIDASE M20"/>
    <property type="match status" value="1"/>
</dbReference>
<feature type="domain" description="Peptidase M20 dimerisation" evidence="2">
    <location>
        <begin position="204"/>
        <end position="301"/>
    </location>
</feature>
<sequence length="442" mass="47679">MIATDKLTLKEKVFAAIDAARDELFDYAKSVAKEPEFGFKEFKTAKKVEAQFDKLGIPYRSHLAITGVKGLLKGGKPGPTIAILGELDAISSPDHPLADPDTGAAHACGHHMQQSAMLAAAYGLARTHALDELCGNVVFFAVPAEEYVQLAYRKKLRREGKLHYLHGKGQLIYEGEFDDIDMAMQMHSSKKTPEPTVAVGTSSNGFVGKTIQYVGRSAHAADAPDQGINALNAAMLGIMGINSLRETFRDEDAIRVHPIITKGGDLVNNVPDDVRIETYVRAKTMEAIEKTHKKVDAALRAGGMAIGAEVHIDTMPGHLPLVCNATLNELLVENAKEAFPSVKIINAGHFSASTDMGDVSHLMPAIHPFIGGTDGLLHGADFKVVDFDAAALLPGKAFAGMVIDLLADNAQKAKALLDHYEPILTKDAYIKKLDSYFSEEEP</sequence>
<proteinExistence type="inferred from homology"/>
<dbReference type="InterPro" id="IPR011650">
    <property type="entry name" value="Peptidase_M20_dimer"/>
</dbReference>
<dbReference type="PIRSF" id="PIRSF037226">
    <property type="entry name" value="Amidohydrolase_ACY1L2_prd"/>
    <property type="match status" value="1"/>
</dbReference>
<name>A0A943I2T5_9FIRM</name>
<evidence type="ECO:0000313" key="3">
    <source>
        <dbReference type="EMBL" id="MBS5520264.1"/>
    </source>
</evidence>
<dbReference type="Gene3D" id="3.40.630.10">
    <property type="entry name" value="Zn peptidases"/>
    <property type="match status" value="1"/>
</dbReference>
<evidence type="ECO:0000259" key="2">
    <source>
        <dbReference type="Pfam" id="PF07687"/>
    </source>
</evidence>
<evidence type="ECO:0000313" key="4">
    <source>
        <dbReference type="Proteomes" id="UP000754226"/>
    </source>
</evidence>
<gene>
    <name evidence="3" type="ORF">KHX13_08085</name>
</gene>
<dbReference type="Pfam" id="PF01546">
    <property type="entry name" value="Peptidase_M20"/>
    <property type="match status" value="1"/>
</dbReference>
<dbReference type="PANTHER" id="PTHR30575:SF3">
    <property type="entry name" value="PEPTIDASE M20 DIMERISATION DOMAIN-CONTAINING PROTEIN"/>
    <property type="match status" value="1"/>
</dbReference>
<dbReference type="GO" id="GO:0071713">
    <property type="term" value="F:para-aminobenzoyl-glutamate hydrolase activity"/>
    <property type="evidence" value="ECO:0007669"/>
    <property type="project" value="TreeGrafter"/>
</dbReference>
<dbReference type="SUPFAM" id="SSF55031">
    <property type="entry name" value="Bacterial exopeptidase dimerisation domain"/>
    <property type="match status" value="1"/>
</dbReference>
<accession>A0A943I2T5</accession>
<dbReference type="GO" id="GO:0046657">
    <property type="term" value="P:folic acid catabolic process"/>
    <property type="evidence" value="ECO:0007669"/>
    <property type="project" value="TreeGrafter"/>
</dbReference>
<dbReference type="AlphaFoldDB" id="A0A943I2T5"/>
<dbReference type="GO" id="GO:0005737">
    <property type="term" value="C:cytoplasm"/>
    <property type="evidence" value="ECO:0007669"/>
    <property type="project" value="TreeGrafter"/>
</dbReference>
<organism evidence="3 4">
    <name type="scientific">Acidaminococcus intestini</name>
    <dbReference type="NCBI Taxonomy" id="187327"/>
    <lineage>
        <taxon>Bacteria</taxon>
        <taxon>Bacillati</taxon>
        <taxon>Bacillota</taxon>
        <taxon>Negativicutes</taxon>
        <taxon>Acidaminococcales</taxon>
        <taxon>Acidaminococcaceae</taxon>
        <taxon>Acidaminococcus</taxon>
    </lineage>
</organism>
<dbReference type="InterPro" id="IPR036264">
    <property type="entry name" value="Bact_exopeptidase_dim_dom"/>
</dbReference>
<dbReference type="InterPro" id="IPR017439">
    <property type="entry name" value="Amidohydrolase"/>
</dbReference>
<dbReference type="SUPFAM" id="SSF53187">
    <property type="entry name" value="Zn-dependent exopeptidases"/>
    <property type="match status" value="1"/>
</dbReference>
<dbReference type="Gene3D" id="3.30.70.360">
    <property type="match status" value="1"/>
</dbReference>
<dbReference type="Proteomes" id="UP000754226">
    <property type="component" value="Unassembled WGS sequence"/>
</dbReference>
<reference evidence="3" key="1">
    <citation type="submission" date="2021-02" db="EMBL/GenBank/DDBJ databases">
        <title>Infant gut strain persistence is associated with maternal origin, phylogeny, and functional potential including surface adhesion and iron acquisition.</title>
        <authorList>
            <person name="Lou Y.C."/>
        </authorList>
    </citation>
    <scope>NUCLEOTIDE SEQUENCE</scope>
    <source>
        <strain evidence="3">L3_106_000M1_dasL3_106_000M1_concoct_15</strain>
    </source>
</reference>
<dbReference type="GO" id="GO:0016805">
    <property type="term" value="F:dipeptidase activity"/>
    <property type="evidence" value="ECO:0007669"/>
    <property type="project" value="InterPro"/>
</dbReference>
<comment type="caution">
    <text evidence="3">The sequence shown here is derived from an EMBL/GenBank/DDBJ whole genome shotgun (WGS) entry which is preliminary data.</text>
</comment>